<accession>A0AAT9GFT4</accession>
<dbReference type="PANTHER" id="PTHR32060:SF30">
    <property type="entry name" value="CARBOXY-TERMINAL PROCESSING PROTEASE CTPA"/>
    <property type="match status" value="1"/>
</dbReference>
<evidence type="ECO:0000256" key="1">
    <source>
        <dbReference type="ARBA" id="ARBA00009179"/>
    </source>
</evidence>
<dbReference type="RefSeq" id="WP_353549771.1">
    <property type="nucleotide sequence ID" value="NZ_AP029612.1"/>
</dbReference>
<sequence length="528" mass="59339">MGNNKVKVWLPLMFSVVMVLGMVIGYQLRDKTQGSRFLTINKRSALQELVELIRNKYVDPVKVDSITQITADELLSRLDPHSVYIPAKDLMEVNEELMGNFQGIGVEFQLLNDTVHVMNVMKGGPSEKAGIMVGDRLIKVDDSIVIAGKKIKPDDVRAILRGPAASKVMVSLLRGKEEKKVTIQRGVIPVPTVDVSYMITPETGFIRINRFGEPTYEEFMQQLEKLQAQGMKELVLDLRGNGGGLLKEATDIADEFLDGDKLIVYTEGEHMPKMEYRCKRDGLFEKGKLVVLVDETSASASEVLSGALQDWDRATIIGRRSFGKGLVQQQFQLSDGSAVRLTIARYFTPLGRSIQKAYDKGKTKYEEELVNRWHNGELVKADTVKPSGKSYKTPGGKMVYGGGGITPDVFVAYDTSKLDTALTAMYYKSTMNNFVYRLYLQDTQKFKSYKTPDDLYKQFNPGENEWQQLVAFAAKDSIRLNGASAKDKSLLLKTIQLMMARQIWRTQGYYEVQNKTDQAIIKALEVLK</sequence>
<keyword evidence="2 5" id="KW-0645">Protease</keyword>
<evidence type="ECO:0000256" key="4">
    <source>
        <dbReference type="ARBA" id="ARBA00022825"/>
    </source>
</evidence>
<dbReference type="GO" id="GO:0030288">
    <property type="term" value="C:outer membrane-bounded periplasmic space"/>
    <property type="evidence" value="ECO:0007669"/>
    <property type="project" value="TreeGrafter"/>
</dbReference>
<dbReference type="CDD" id="cd07560">
    <property type="entry name" value="Peptidase_S41_CPP"/>
    <property type="match status" value="1"/>
</dbReference>
<dbReference type="AlphaFoldDB" id="A0AAT9GFT4"/>
<dbReference type="PROSITE" id="PS50106">
    <property type="entry name" value="PDZ"/>
    <property type="match status" value="1"/>
</dbReference>
<evidence type="ECO:0000313" key="8">
    <source>
        <dbReference type="EMBL" id="BFG69449.1"/>
    </source>
</evidence>
<evidence type="ECO:0000256" key="5">
    <source>
        <dbReference type="RuleBase" id="RU004404"/>
    </source>
</evidence>
<dbReference type="Pfam" id="PF03572">
    <property type="entry name" value="Peptidase_S41"/>
    <property type="match status" value="1"/>
</dbReference>
<dbReference type="NCBIfam" id="TIGR00225">
    <property type="entry name" value="prc"/>
    <property type="match status" value="1"/>
</dbReference>
<dbReference type="EMBL" id="AP029612">
    <property type="protein sequence ID" value="BFG69449.1"/>
    <property type="molecule type" value="Genomic_DNA"/>
</dbReference>
<dbReference type="SMART" id="SM00228">
    <property type="entry name" value="PDZ"/>
    <property type="match status" value="1"/>
</dbReference>
<keyword evidence="3 5" id="KW-0378">Hydrolase</keyword>
<organism evidence="8">
    <name type="scientific">Sediminibacterium sp. KACHI17</name>
    <dbReference type="NCBI Taxonomy" id="1751071"/>
    <lineage>
        <taxon>Bacteria</taxon>
        <taxon>Pseudomonadati</taxon>
        <taxon>Bacteroidota</taxon>
        <taxon>Chitinophagia</taxon>
        <taxon>Chitinophagales</taxon>
        <taxon>Chitinophagaceae</taxon>
        <taxon>Sediminibacterium</taxon>
    </lineage>
</organism>
<dbReference type="InterPro" id="IPR036034">
    <property type="entry name" value="PDZ_sf"/>
</dbReference>
<dbReference type="PANTHER" id="PTHR32060">
    <property type="entry name" value="TAIL-SPECIFIC PROTEASE"/>
    <property type="match status" value="1"/>
</dbReference>
<evidence type="ECO:0000256" key="6">
    <source>
        <dbReference type="SAM" id="Phobius"/>
    </source>
</evidence>
<feature type="domain" description="PDZ" evidence="7">
    <location>
        <begin position="90"/>
        <end position="161"/>
    </location>
</feature>
<dbReference type="InterPro" id="IPR001478">
    <property type="entry name" value="PDZ"/>
</dbReference>
<dbReference type="InterPro" id="IPR004447">
    <property type="entry name" value="Peptidase_S41A"/>
</dbReference>
<proteinExistence type="inferred from homology"/>
<dbReference type="InterPro" id="IPR005151">
    <property type="entry name" value="Tail-specific_protease"/>
</dbReference>
<dbReference type="SUPFAM" id="SSF50156">
    <property type="entry name" value="PDZ domain-like"/>
    <property type="match status" value="1"/>
</dbReference>
<dbReference type="CDD" id="cd06782">
    <property type="entry name" value="cpPDZ_CPP-like"/>
    <property type="match status" value="1"/>
</dbReference>
<dbReference type="SMART" id="SM00245">
    <property type="entry name" value="TSPc"/>
    <property type="match status" value="1"/>
</dbReference>
<reference evidence="8" key="1">
    <citation type="submission" date="2024-02" db="EMBL/GenBank/DDBJ databases">
        <title>Sediminibacterium planktonica sp. nov. and Sediminibacterium longus sp. nov., isolated from surface lake and river water.</title>
        <authorList>
            <person name="Watanabe K."/>
            <person name="Takemine S."/>
            <person name="Ishii Y."/>
            <person name="Ogata Y."/>
            <person name="Shindo C."/>
            <person name="Suda W."/>
        </authorList>
    </citation>
    <scope>NUCLEOTIDE SEQUENCE</scope>
    <source>
        <strain evidence="8">KACHI17</strain>
    </source>
</reference>
<evidence type="ECO:0000259" key="7">
    <source>
        <dbReference type="PROSITE" id="PS50106"/>
    </source>
</evidence>
<dbReference type="GO" id="GO:0004175">
    <property type="term" value="F:endopeptidase activity"/>
    <property type="evidence" value="ECO:0007669"/>
    <property type="project" value="TreeGrafter"/>
</dbReference>
<dbReference type="Gene3D" id="3.90.226.10">
    <property type="entry name" value="2-enoyl-CoA Hydratase, Chain A, domain 1"/>
    <property type="match status" value="1"/>
</dbReference>
<dbReference type="Gene3D" id="2.30.42.10">
    <property type="match status" value="1"/>
</dbReference>
<dbReference type="GO" id="GO:0007165">
    <property type="term" value="P:signal transduction"/>
    <property type="evidence" value="ECO:0007669"/>
    <property type="project" value="TreeGrafter"/>
</dbReference>
<gene>
    <name evidence="8" type="ORF">KACHI17_03300</name>
</gene>
<dbReference type="SUPFAM" id="SSF52096">
    <property type="entry name" value="ClpP/crotonase"/>
    <property type="match status" value="1"/>
</dbReference>
<keyword evidence="6" id="KW-0812">Transmembrane</keyword>
<keyword evidence="6" id="KW-0472">Membrane</keyword>
<evidence type="ECO:0000256" key="2">
    <source>
        <dbReference type="ARBA" id="ARBA00022670"/>
    </source>
</evidence>
<keyword evidence="6" id="KW-1133">Transmembrane helix</keyword>
<dbReference type="GO" id="GO:0008236">
    <property type="term" value="F:serine-type peptidase activity"/>
    <property type="evidence" value="ECO:0007669"/>
    <property type="project" value="UniProtKB-KW"/>
</dbReference>
<keyword evidence="4 5" id="KW-0720">Serine protease</keyword>
<dbReference type="Gene3D" id="3.30.750.44">
    <property type="match status" value="1"/>
</dbReference>
<evidence type="ECO:0000256" key="3">
    <source>
        <dbReference type="ARBA" id="ARBA00022801"/>
    </source>
</evidence>
<comment type="similarity">
    <text evidence="1 5">Belongs to the peptidase S41A family.</text>
</comment>
<dbReference type="InterPro" id="IPR029045">
    <property type="entry name" value="ClpP/crotonase-like_dom_sf"/>
</dbReference>
<dbReference type="Pfam" id="PF13180">
    <property type="entry name" value="PDZ_2"/>
    <property type="match status" value="1"/>
</dbReference>
<feature type="transmembrane region" description="Helical" evidence="6">
    <location>
        <begin position="6"/>
        <end position="26"/>
    </location>
</feature>
<name>A0AAT9GFT4_9BACT</name>
<protein>
    <submittedName>
        <fullName evidence="8">S41 family peptidase</fullName>
    </submittedName>
</protein>
<dbReference type="GO" id="GO:0006508">
    <property type="term" value="P:proteolysis"/>
    <property type="evidence" value="ECO:0007669"/>
    <property type="project" value="UniProtKB-KW"/>
</dbReference>